<dbReference type="Pfam" id="PF24764">
    <property type="entry name" value="rva_4"/>
    <property type="match status" value="1"/>
</dbReference>
<reference evidence="3 4" key="1">
    <citation type="submission" date="2016-10" db="EMBL/GenBank/DDBJ databases">
        <title>Genome sequence of the ascomycete fungus Penicillium subrubescens.</title>
        <authorList>
            <person name="De Vries R.P."/>
            <person name="Peng M."/>
            <person name="Dilokpimol A."/>
            <person name="Hilden K."/>
            <person name="Makela M.R."/>
            <person name="Grigoriev I."/>
            <person name="Riley R."/>
            <person name="Granchi Z."/>
        </authorList>
    </citation>
    <scope>NUCLEOTIDE SEQUENCE [LARGE SCALE GENOMIC DNA]</scope>
    <source>
        <strain evidence="3 4">CBS 132785</strain>
    </source>
</reference>
<evidence type="ECO:0000259" key="1">
    <source>
        <dbReference type="Pfam" id="PF14420"/>
    </source>
</evidence>
<dbReference type="STRING" id="1316194.A0A1Q5TT46"/>
<dbReference type="EMBL" id="MNBE01000618">
    <property type="protein sequence ID" value="OKP03383.1"/>
    <property type="molecule type" value="Genomic_DNA"/>
</dbReference>
<evidence type="ECO:0000313" key="4">
    <source>
        <dbReference type="Proteomes" id="UP000186955"/>
    </source>
</evidence>
<accession>A0A1Q5TT46</accession>
<dbReference type="InterPro" id="IPR058913">
    <property type="entry name" value="Integrase_dom_put"/>
</dbReference>
<dbReference type="Pfam" id="PF14420">
    <property type="entry name" value="Clr5"/>
    <property type="match status" value="1"/>
</dbReference>
<dbReference type="PANTHER" id="PTHR46791">
    <property type="entry name" value="EXPRESSED PROTEIN"/>
    <property type="match status" value="1"/>
</dbReference>
<feature type="domain" description="Clr5" evidence="1">
    <location>
        <begin position="5"/>
        <end position="54"/>
    </location>
</feature>
<keyword evidence="4" id="KW-1185">Reference proteome</keyword>
<dbReference type="PANTHER" id="PTHR46791:SF5">
    <property type="entry name" value="CLR5 DOMAIN-CONTAINING PROTEIN-RELATED"/>
    <property type="match status" value="1"/>
</dbReference>
<dbReference type="OrthoDB" id="5392716at2759"/>
<feature type="domain" description="Integrase core" evidence="2">
    <location>
        <begin position="201"/>
        <end position="377"/>
    </location>
</feature>
<comment type="caution">
    <text evidence="3">The sequence shown here is derived from an EMBL/GenBank/DDBJ whole genome shotgun (WGS) entry which is preliminary data.</text>
</comment>
<evidence type="ECO:0000313" key="3">
    <source>
        <dbReference type="EMBL" id="OKP03383.1"/>
    </source>
</evidence>
<name>A0A1Q5TT46_9EURO</name>
<gene>
    <name evidence="3" type="ORF">PENSUB_6886</name>
</gene>
<protein>
    <submittedName>
        <fullName evidence="3">Uncharacterized protein</fullName>
    </submittedName>
</protein>
<proteinExistence type="predicted"/>
<dbReference type="AlphaFoldDB" id="A0A1Q5TT46"/>
<organism evidence="3 4">
    <name type="scientific">Penicillium subrubescens</name>
    <dbReference type="NCBI Taxonomy" id="1316194"/>
    <lineage>
        <taxon>Eukaryota</taxon>
        <taxon>Fungi</taxon>
        <taxon>Dikarya</taxon>
        <taxon>Ascomycota</taxon>
        <taxon>Pezizomycotina</taxon>
        <taxon>Eurotiomycetes</taxon>
        <taxon>Eurotiomycetidae</taxon>
        <taxon>Eurotiales</taxon>
        <taxon>Aspergillaceae</taxon>
        <taxon>Penicillium</taxon>
    </lineage>
</organism>
<sequence>MRPRIDLDPYKDEIIGLFNQKYTTEIICALMKQRHSLDLSDGTLSRRLREWGLRRLPSKRVDDAALRERITSLVRDDLSDKEIAEILRREEAFSGLSQSKVSKTRRKMGLRLRTDDPQARQAQDAQIEEVIRQEIEKGEIEGYGRRLLHSHLRAKGHVFPRDRVFAAYCRQRPDSLRRRTLDLQRMQPEPEPTPEPVEDSTGPNHIWHMIGFMKMAEFGLEMYAAIDEYSRYVLWIYVGVPSRTAVSVYRQYLDAVSESKHVPQIVRTNLHAETTLVGDAHLALMRAAHPEIVQADCYSSGGSSETNRRDSWWSQLSKSSVFIWRNYFATLQDQHLYSKTSIPDQVALLAVFMPTIRSSVNSYVKTWNRHKIRKQPKRPWVAHGAPLYLYEHSTKKNFREPADPALLESLQRDAAIWDAEEYLPRDTLAWCTRELQQIGFDPCNPPPRDDFAQPYRAVYLELRRRAILHVQSRASPILGICELPTRESW</sequence>
<dbReference type="InterPro" id="IPR025676">
    <property type="entry name" value="Clr5_dom"/>
</dbReference>
<evidence type="ECO:0000259" key="2">
    <source>
        <dbReference type="Pfam" id="PF24764"/>
    </source>
</evidence>
<dbReference type="Proteomes" id="UP000186955">
    <property type="component" value="Unassembled WGS sequence"/>
</dbReference>